<sequence length="123" mass="13268">MNLKPVTNQVVDNQPKFIMSGKNLEWSVGQVTLDASKFQEGEVVKAGTALFRDPSTKLYEKVTGDTPETMEAPVLTGATVVIKGTESNETVSGLKKGSVYSELLTGATDNFKKAVQGRIVFDL</sequence>
<evidence type="ECO:0000313" key="1">
    <source>
        <dbReference type="EMBL" id="ASN69273.1"/>
    </source>
</evidence>
<organism evidence="1">
    <name type="scientific">uncultured Caudovirales phage</name>
    <dbReference type="NCBI Taxonomy" id="2100421"/>
    <lineage>
        <taxon>Viruses</taxon>
        <taxon>Duplodnaviria</taxon>
        <taxon>Heunggongvirae</taxon>
        <taxon>Uroviricota</taxon>
        <taxon>Caudoviricetes</taxon>
        <taxon>Peduoviridae</taxon>
        <taxon>Maltschvirus</taxon>
        <taxon>Maltschvirus maltsch</taxon>
    </lineage>
</organism>
<dbReference type="EMBL" id="MF417888">
    <property type="protein sequence ID" value="ASN69273.1"/>
    <property type="molecule type" value="Genomic_DNA"/>
</dbReference>
<protein>
    <submittedName>
        <fullName evidence="1">Uncharacterized protein</fullName>
    </submittedName>
</protein>
<reference evidence="1" key="1">
    <citation type="submission" date="2017-06" db="EMBL/GenBank/DDBJ databases">
        <title>Novel phages from South African skin metaviromes.</title>
        <authorList>
            <person name="van Zyl L.J."/>
            <person name="Abrahams Y."/>
            <person name="Stander E.A."/>
            <person name="Kirby B.M."/>
            <person name="Clavaud C."/>
            <person name="Farcet C."/>
            <person name="Breton L."/>
            <person name="Trindade M.I."/>
        </authorList>
    </citation>
    <scope>NUCLEOTIDE SEQUENCE</scope>
</reference>
<name>A0A2H4J5H4_9CAUD</name>
<proteinExistence type="predicted"/>
<accession>A0A2H4J5H4</accession>
<gene>
    <name evidence="1" type="ORF">9S3_21</name>
</gene>